<feature type="region of interest" description="Disordered" evidence="1">
    <location>
        <begin position="227"/>
        <end position="312"/>
    </location>
</feature>
<keyword evidence="3" id="KW-1185">Reference proteome</keyword>
<dbReference type="Proteomes" id="UP000193067">
    <property type="component" value="Unassembled WGS sequence"/>
</dbReference>
<dbReference type="OrthoDB" id="2210012at2759"/>
<proteinExistence type="predicted"/>
<dbReference type="EMBL" id="KZ084102">
    <property type="protein sequence ID" value="OSD03023.1"/>
    <property type="molecule type" value="Genomic_DNA"/>
</dbReference>
<sequence length="312" mass="33434">MAAVDVYWCLTCECRLEVDSYSEGYCSPQCAPPPRPSSKALPIYPSSANTSAHHAEHDDLDFEVYHIEDCSYSDGIPVPSNNSWIGQGDAGILAWARSVPAGAPSDISESSTYTKRPKLLENAGSRVKPSLYMSRAQPAAPEPSRPILTPQQSLPSLSRGSTSIKSTSLVSLTTGSSSYSLATPATGSVVGSLAAYDNSRQAGHKSGLFGGLKAHLRVLTAGAGAPIKEKQQRSSTITRHDSETGSIQSRPQKTRRAASPVAFYNMPEQYGAVKRKEAGLRPTTKENSYQPSAVEDHPAFRARGRKTSRYAS</sequence>
<feature type="compositionally biased region" description="Basic residues" evidence="1">
    <location>
        <begin position="300"/>
        <end position="312"/>
    </location>
</feature>
<protein>
    <submittedName>
        <fullName evidence="2">Uncharacterized protein</fullName>
    </submittedName>
</protein>
<organism evidence="2 3">
    <name type="scientific">Trametes coccinea (strain BRFM310)</name>
    <name type="common">Pycnoporus coccineus</name>
    <dbReference type="NCBI Taxonomy" id="1353009"/>
    <lineage>
        <taxon>Eukaryota</taxon>
        <taxon>Fungi</taxon>
        <taxon>Dikarya</taxon>
        <taxon>Basidiomycota</taxon>
        <taxon>Agaricomycotina</taxon>
        <taxon>Agaricomycetes</taxon>
        <taxon>Polyporales</taxon>
        <taxon>Polyporaceae</taxon>
        <taxon>Trametes</taxon>
    </lineage>
</organism>
<evidence type="ECO:0000313" key="2">
    <source>
        <dbReference type="EMBL" id="OSD03023.1"/>
    </source>
</evidence>
<gene>
    <name evidence="2" type="ORF">PYCCODRAFT_1444758</name>
</gene>
<reference evidence="2 3" key="1">
    <citation type="journal article" date="2015" name="Biotechnol. Biofuels">
        <title>Enhanced degradation of softwood versus hardwood by the white-rot fungus Pycnoporus coccineus.</title>
        <authorList>
            <person name="Couturier M."/>
            <person name="Navarro D."/>
            <person name="Chevret D."/>
            <person name="Henrissat B."/>
            <person name="Piumi F."/>
            <person name="Ruiz-Duenas F.J."/>
            <person name="Martinez A.T."/>
            <person name="Grigoriev I.V."/>
            <person name="Riley R."/>
            <person name="Lipzen A."/>
            <person name="Berrin J.G."/>
            <person name="Master E.R."/>
            <person name="Rosso M.N."/>
        </authorList>
    </citation>
    <scope>NUCLEOTIDE SEQUENCE [LARGE SCALE GENOMIC DNA]</scope>
    <source>
        <strain evidence="2 3">BRFM310</strain>
    </source>
</reference>
<evidence type="ECO:0000313" key="3">
    <source>
        <dbReference type="Proteomes" id="UP000193067"/>
    </source>
</evidence>
<feature type="compositionally biased region" description="Polar residues" evidence="1">
    <location>
        <begin position="149"/>
        <end position="162"/>
    </location>
</feature>
<accession>A0A1Y2IQQ4</accession>
<feature type="region of interest" description="Disordered" evidence="1">
    <location>
        <begin position="102"/>
        <end position="162"/>
    </location>
</feature>
<evidence type="ECO:0000256" key="1">
    <source>
        <dbReference type="SAM" id="MobiDB-lite"/>
    </source>
</evidence>
<name>A0A1Y2IQQ4_TRAC3</name>
<feature type="compositionally biased region" description="Basic and acidic residues" evidence="1">
    <location>
        <begin position="227"/>
        <end position="243"/>
    </location>
</feature>
<dbReference type="AlphaFoldDB" id="A0A1Y2IQQ4"/>